<comment type="caution">
    <text evidence="3">The sequence shown here is derived from an EMBL/GenBank/DDBJ whole genome shotgun (WGS) entry which is preliminary data.</text>
</comment>
<proteinExistence type="predicted"/>
<organism evidence="3 4">
    <name type="scientific">Phocaeicola coprocola</name>
    <dbReference type="NCBI Taxonomy" id="310298"/>
    <lineage>
        <taxon>Bacteria</taxon>
        <taxon>Pseudomonadati</taxon>
        <taxon>Bacteroidota</taxon>
        <taxon>Bacteroidia</taxon>
        <taxon>Bacteroidales</taxon>
        <taxon>Bacteroidaceae</taxon>
        <taxon>Phocaeicola</taxon>
    </lineage>
</organism>
<keyword evidence="1" id="KW-0175">Coiled coil</keyword>
<dbReference type="Proteomes" id="UP000718012">
    <property type="component" value="Unassembled WGS sequence"/>
</dbReference>
<feature type="signal peptide" evidence="2">
    <location>
        <begin position="1"/>
        <end position="20"/>
    </location>
</feature>
<sequence>MKQRVFLALMMPFLFIKGFAQEVNSTVPSETSEEENTTYWVSPETNNERVLNPNKFRDNWFITVNAGTFLNWCDNTSDAKGKQFQPAAGLSVGKWLSPWGGFRVMGMWGRGFGQTYKPVLDRTYNWNVVNGYIDAMFNLHNLFGGYKENRFFQVMAIAGIGVEHMFGFSDESWYKNYNVNTEKNNLLGFRTGLLASFRLRHALALNIEASVNCLDDSYDGVTSDDKWDGHVNLLVGLVYRFKNHDGTHQFTFTRRDQDKYDALNAEVNRLRKEVAEMKAAPAVEVKREVVESERVSTLVSFDPNSTEVNKLQEVNIYTAAEGLKKIQDGDLYITPIKNNEMSSDLFNGRANAIRDMLVNEYQVPAGHIFIEENNELVRSLDPAKNCVVIYIVK</sequence>
<accession>A0A921FC45</accession>
<feature type="coiled-coil region" evidence="1">
    <location>
        <begin position="253"/>
        <end position="280"/>
    </location>
</feature>
<protein>
    <recommendedName>
        <fullName evidence="5">OmpA family protein</fullName>
    </recommendedName>
</protein>
<evidence type="ECO:0008006" key="5">
    <source>
        <dbReference type="Google" id="ProtNLM"/>
    </source>
</evidence>
<evidence type="ECO:0000256" key="2">
    <source>
        <dbReference type="SAM" id="SignalP"/>
    </source>
</evidence>
<dbReference type="AlphaFoldDB" id="A0A921FC45"/>
<evidence type="ECO:0000313" key="3">
    <source>
        <dbReference type="EMBL" id="HJF07432.1"/>
    </source>
</evidence>
<evidence type="ECO:0000313" key="4">
    <source>
        <dbReference type="Proteomes" id="UP000718012"/>
    </source>
</evidence>
<gene>
    <name evidence="3" type="ORF">K8U81_04460</name>
</gene>
<reference evidence="3" key="1">
    <citation type="journal article" date="2021" name="PeerJ">
        <title>Extensive microbial diversity within the chicken gut microbiome revealed by metagenomics and culture.</title>
        <authorList>
            <person name="Gilroy R."/>
            <person name="Ravi A."/>
            <person name="Getino M."/>
            <person name="Pursley I."/>
            <person name="Horton D.L."/>
            <person name="Alikhan N.F."/>
            <person name="Baker D."/>
            <person name="Gharbi K."/>
            <person name="Hall N."/>
            <person name="Watson M."/>
            <person name="Adriaenssens E.M."/>
            <person name="Foster-Nyarko E."/>
            <person name="Jarju S."/>
            <person name="Secka A."/>
            <person name="Antonio M."/>
            <person name="Oren A."/>
            <person name="Chaudhuri R.R."/>
            <person name="La Ragione R."/>
            <person name="Hildebrand F."/>
            <person name="Pallen M.J."/>
        </authorList>
    </citation>
    <scope>NUCLEOTIDE SEQUENCE</scope>
    <source>
        <strain evidence="3">CHK165-8395</strain>
    </source>
</reference>
<name>A0A921FC45_9BACT</name>
<keyword evidence="2" id="KW-0732">Signal</keyword>
<evidence type="ECO:0000256" key="1">
    <source>
        <dbReference type="SAM" id="Coils"/>
    </source>
</evidence>
<feature type="chain" id="PRO_5037955158" description="OmpA family protein" evidence="2">
    <location>
        <begin position="21"/>
        <end position="393"/>
    </location>
</feature>
<reference evidence="3" key="2">
    <citation type="submission" date="2021-09" db="EMBL/GenBank/DDBJ databases">
        <authorList>
            <person name="Gilroy R."/>
        </authorList>
    </citation>
    <scope>NUCLEOTIDE SEQUENCE</scope>
    <source>
        <strain evidence="3">CHK165-8395</strain>
    </source>
</reference>
<dbReference type="EMBL" id="DYXD01000100">
    <property type="protein sequence ID" value="HJF07432.1"/>
    <property type="molecule type" value="Genomic_DNA"/>
</dbReference>